<dbReference type="AlphaFoldDB" id="A0A1Y6BP87"/>
<dbReference type="EC" id="1.3.1.12" evidence="3"/>
<keyword evidence="6" id="KW-0560">Oxidoreductase</keyword>
<dbReference type="InterPro" id="IPR050812">
    <property type="entry name" value="Preph/Arog_dehydrog"/>
</dbReference>
<accession>A0A1Y6BP87</accession>
<dbReference type="InterPro" id="IPR036291">
    <property type="entry name" value="NAD(P)-bd_dom_sf"/>
</dbReference>
<comment type="pathway">
    <text evidence="1">Amino-acid biosynthesis; L-tyrosine biosynthesis; (4-hydroxyphenyl)pyruvate from prephenate (NAD(+) route): step 1/1.</text>
</comment>
<keyword evidence="8" id="KW-0057">Aromatic amino acid biosynthesis</keyword>
<evidence type="ECO:0000259" key="10">
    <source>
        <dbReference type="PROSITE" id="PS51176"/>
    </source>
</evidence>
<evidence type="ECO:0000256" key="2">
    <source>
        <dbReference type="ARBA" id="ARBA00007964"/>
    </source>
</evidence>
<evidence type="ECO:0000256" key="7">
    <source>
        <dbReference type="ARBA" id="ARBA00023027"/>
    </source>
</evidence>
<dbReference type="STRING" id="1123014.SAMN02745746_01923"/>
<evidence type="ECO:0000256" key="3">
    <source>
        <dbReference type="ARBA" id="ARBA00012068"/>
    </source>
</evidence>
<dbReference type="InterPro" id="IPR046826">
    <property type="entry name" value="PDH_N"/>
</dbReference>
<dbReference type="GO" id="GO:0008977">
    <property type="term" value="F:prephenate dehydrogenase (NAD+) activity"/>
    <property type="evidence" value="ECO:0007669"/>
    <property type="project" value="UniProtKB-EC"/>
</dbReference>
<evidence type="ECO:0000256" key="6">
    <source>
        <dbReference type="ARBA" id="ARBA00023002"/>
    </source>
</evidence>
<dbReference type="FunFam" id="3.40.50.720:FF:000208">
    <property type="entry name" value="Prephenate dehydrogenase"/>
    <property type="match status" value="1"/>
</dbReference>
<name>A0A1Y6BP87_9NEIS</name>
<evidence type="ECO:0000256" key="5">
    <source>
        <dbReference type="ARBA" id="ARBA00022605"/>
    </source>
</evidence>
<evidence type="ECO:0000256" key="8">
    <source>
        <dbReference type="ARBA" id="ARBA00023141"/>
    </source>
</evidence>
<protein>
    <recommendedName>
        <fullName evidence="3">prephenate dehydrogenase</fullName>
        <ecNumber evidence="3">1.3.1.12</ecNumber>
    </recommendedName>
</protein>
<dbReference type="Gene3D" id="1.10.3660.10">
    <property type="entry name" value="6-phosphogluconate dehydrogenase C-terminal like domain"/>
    <property type="match status" value="1"/>
</dbReference>
<proteinExistence type="inferred from homology"/>
<dbReference type="Pfam" id="PF02153">
    <property type="entry name" value="PDH_N"/>
    <property type="match status" value="1"/>
</dbReference>
<dbReference type="FunFam" id="1.10.3660.10:FF:000003">
    <property type="entry name" value="Prephenate dehydrogenase"/>
    <property type="match status" value="1"/>
</dbReference>
<evidence type="ECO:0000313" key="11">
    <source>
        <dbReference type="EMBL" id="SMF21125.1"/>
    </source>
</evidence>
<evidence type="ECO:0000256" key="1">
    <source>
        <dbReference type="ARBA" id="ARBA00005067"/>
    </source>
</evidence>
<sequence length="304" mass="32377">MQQGIKTLVVVGVGLIGGSFALALKRAGLVERVIGVGRTLENLQRALQLGVVDEISQDIAAAVRQADMVLLATPVGQMGALLAAMADTLPAHTIVTDAGSTKSDVVALFRQHLPRHLARCVPAHPIAGSDLSGAVAAQYGLYENRKVVLAPLAETGADASELVSRLWQACGAKVHMMSAAEHDAVFAAVSHLPHLLAFAYVDMIAGKDDAARCFDFAATGFRDFTRIAGSHPEMWRDISLANREALLAELDDYRVALDRLHALLAAGDGAGLAEVFDTARAARVAWNQRFMRQGQAMLEKGPQR</sequence>
<dbReference type="GO" id="GO:0070403">
    <property type="term" value="F:NAD+ binding"/>
    <property type="evidence" value="ECO:0007669"/>
    <property type="project" value="InterPro"/>
</dbReference>
<keyword evidence="4" id="KW-0827">Tyrosine biosynthesis</keyword>
<dbReference type="GO" id="GO:0004665">
    <property type="term" value="F:prephenate dehydrogenase (NADP+) activity"/>
    <property type="evidence" value="ECO:0007669"/>
    <property type="project" value="InterPro"/>
</dbReference>
<evidence type="ECO:0000313" key="12">
    <source>
        <dbReference type="Proteomes" id="UP000192920"/>
    </source>
</evidence>
<dbReference type="SUPFAM" id="SSF48179">
    <property type="entry name" value="6-phosphogluconate dehydrogenase C-terminal domain-like"/>
    <property type="match status" value="1"/>
</dbReference>
<keyword evidence="5" id="KW-0028">Amino-acid biosynthesis</keyword>
<evidence type="ECO:0000256" key="4">
    <source>
        <dbReference type="ARBA" id="ARBA00022498"/>
    </source>
</evidence>
<evidence type="ECO:0000256" key="9">
    <source>
        <dbReference type="ARBA" id="ARBA00049260"/>
    </source>
</evidence>
<dbReference type="PANTHER" id="PTHR21363:SF0">
    <property type="entry name" value="PREPHENATE DEHYDROGENASE [NADP(+)]"/>
    <property type="match status" value="1"/>
</dbReference>
<feature type="domain" description="Prephenate/arogenate dehydrogenase" evidence="10">
    <location>
        <begin position="6"/>
        <end position="294"/>
    </location>
</feature>
<dbReference type="Gene3D" id="3.40.50.720">
    <property type="entry name" value="NAD(P)-binding Rossmann-like Domain"/>
    <property type="match status" value="1"/>
</dbReference>
<dbReference type="EMBL" id="FXAG01000008">
    <property type="protein sequence ID" value="SMF21125.1"/>
    <property type="molecule type" value="Genomic_DNA"/>
</dbReference>
<dbReference type="Proteomes" id="UP000192920">
    <property type="component" value="Unassembled WGS sequence"/>
</dbReference>
<dbReference type="Pfam" id="PF20463">
    <property type="entry name" value="PDH_C"/>
    <property type="match status" value="1"/>
</dbReference>
<comment type="similarity">
    <text evidence="2">Belongs to the prephenate/arogenate dehydrogenase family.</text>
</comment>
<dbReference type="GO" id="GO:0006571">
    <property type="term" value="P:tyrosine biosynthetic process"/>
    <property type="evidence" value="ECO:0007669"/>
    <property type="project" value="UniProtKB-KW"/>
</dbReference>
<dbReference type="RefSeq" id="WP_085276188.1">
    <property type="nucleotide sequence ID" value="NZ_FXAG01000008.1"/>
</dbReference>
<dbReference type="PROSITE" id="PS51176">
    <property type="entry name" value="PDH_ADH"/>
    <property type="match status" value="1"/>
</dbReference>
<dbReference type="PANTHER" id="PTHR21363">
    <property type="entry name" value="PREPHENATE DEHYDROGENASE"/>
    <property type="match status" value="1"/>
</dbReference>
<dbReference type="InterPro" id="IPR008927">
    <property type="entry name" value="6-PGluconate_DH-like_C_sf"/>
</dbReference>
<gene>
    <name evidence="11" type="ORF">SAMN02745746_01923</name>
</gene>
<dbReference type="SUPFAM" id="SSF51735">
    <property type="entry name" value="NAD(P)-binding Rossmann-fold domains"/>
    <property type="match status" value="1"/>
</dbReference>
<dbReference type="InterPro" id="IPR003099">
    <property type="entry name" value="Prephen_DH"/>
</dbReference>
<dbReference type="InterPro" id="IPR046825">
    <property type="entry name" value="PDH_C"/>
</dbReference>
<comment type="catalytic activity">
    <reaction evidence="9">
        <text>prephenate + NAD(+) = 3-(4-hydroxyphenyl)pyruvate + CO2 + NADH</text>
        <dbReference type="Rhea" id="RHEA:13869"/>
        <dbReference type="ChEBI" id="CHEBI:16526"/>
        <dbReference type="ChEBI" id="CHEBI:29934"/>
        <dbReference type="ChEBI" id="CHEBI:36242"/>
        <dbReference type="ChEBI" id="CHEBI:57540"/>
        <dbReference type="ChEBI" id="CHEBI:57945"/>
        <dbReference type="EC" id="1.3.1.12"/>
    </reaction>
</comment>
<keyword evidence="12" id="KW-1185">Reference proteome</keyword>
<reference evidence="12" key="1">
    <citation type="submission" date="2017-04" db="EMBL/GenBank/DDBJ databases">
        <authorList>
            <person name="Varghese N."/>
            <person name="Submissions S."/>
        </authorList>
    </citation>
    <scope>NUCLEOTIDE SEQUENCE [LARGE SCALE GENOMIC DNA]</scope>
    <source>
        <strain evidence="12">DSM 22618</strain>
    </source>
</reference>
<keyword evidence="7" id="KW-0520">NAD</keyword>
<organism evidence="11 12">
    <name type="scientific">Pseudogulbenkiania subflava DSM 22618</name>
    <dbReference type="NCBI Taxonomy" id="1123014"/>
    <lineage>
        <taxon>Bacteria</taxon>
        <taxon>Pseudomonadati</taxon>
        <taxon>Pseudomonadota</taxon>
        <taxon>Betaproteobacteria</taxon>
        <taxon>Neisseriales</taxon>
        <taxon>Chromobacteriaceae</taxon>
        <taxon>Pseudogulbenkiania</taxon>
    </lineage>
</organism>